<evidence type="ECO:0000313" key="2">
    <source>
        <dbReference type="Proteomes" id="UP000078284"/>
    </source>
</evidence>
<protein>
    <recommendedName>
        <fullName evidence="3">NYN domain-containing protein</fullName>
    </recommendedName>
</protein>
<sequence length="86" mass="9927">MDLPTFSMAGLEDSRARIIIHWDFENVCIPRGWKALRLYNVVVERLREFGYQGEIEFRAFWGIKGPKLSKHTKALEAKGVTFPSSN</sequence>
<name>A0A178UGN8_ARATH</name>
<dbReference type="EMBL" id="LUHQ01000005">
    <property type="protein sequence ID" value="OAO92943.1"/>
    <property type="molecule type" value="Genomic_DNA"/>
</dbReference>
<evidence type="ECO:0000313" key="1">
    <source>
        <dbReference type="EMBL" id="OAO92943.1"/>
    </source>
</evidence>
<accession>A0A178UGN8</accession>
<comment type="caution">
    <text evidence="1">The sequence shown here is derived from an EMBL/GenBank/DDBJ whole genome shotgun (WGS) entry which is preliminary data.</text>
</comment>
<dbReference type="Proteomes" id="UP000078284">
    <property type="component" value="Chromosome 5"/>
</dbReference>
<dbReference type="AlphaFoldDB" id="A0A178UGN8"/>
<organism evidence="1 2">
    <name type="scientific">Arabidopsis thaliana</name>
    <name type="common">Mouse-ear cress</name>
    <dbReference type="NCBI Taxonomy" id="3702"/>
    <lineage>
        <taxon>Eukaryota</taxon>
        <taxon>Viridiplantae</taxon>
        <taxon>Streptophyta</taxon>
        <taxon>Embryophyta</taxon>
        <taxon>Tracheophyta</taxon>
        <taxon>Spermatophyta</taxon>
        <taxon>Magnoliopsida</taxon>
        <taxon>eudicotyledons</taxon>
        <taxon>Gunneridae</taxon>
        <taxon>Pentapetalae</taxon>
        <taxon>rosids</taxon>
        <taxon>malvids</taxon>
        <taxon>Brassicales</taxon>
        <taxon>Brassicaceae</taxon>
        <taxon>Camelineae</taxon>
        <taxon>Arabidopsis</taxon>
    </lineage>
</organism>
<evidence type="ECO:0008006" key="3">
    <source>
        <dbReference type="Google" id="ProtNLM"/>
    </source>
</evidence>
<proteinExistence type="predicted"/>
<gene>
    <name evidence="1" type="ordered locus">AXX17_At5g37280</name>
</gene>
<reference evidence="2" key="1">
    <citation type="journal article" date="2016" name="Proc. Natl. Acad. Sci. U.S.A.">
        <title>Chromosome-level assembly of Arabidopsis thaliana Ler reveals the extent of translocation and inversion polymorphisms.</title>
        <authorList>
            <person name="Zapata L."/>
            <person name="Ding J."/>
            <person name="Willing E.M."/>
            <person name="Hartwig B."/>
            <person name="Bezdan D."/>
            <person name="Jiao W.B."/>
            <person name="Patel V."/>
            <person name="Velikkakam James G."/>
            <person name="Koornneef M."/>
            <person name="Ossowski S."/>
            <person name="Schneeberger K."/>
        </authorList>
    </citation>
    <scope>NUCLEOTIDE SEQUENCE [LARGE SCALE GENOMIC DNA]</scope>
    <source>
        <strain evidence="2">cv. Landsberg erecta</strain>
    </source>
</reference>